<dbReference type="GeneID" id="37216290"/>
<evidence type="ECO:0000313" key="2">
    <source>
        <dbReference type="Proteomes" id="UP000248405"/>
    </source>
</evidence>
<reference evidence="1" key="1">
    <citation type="submission" date="2016-12" db="EMBL/GenBank/DDBJ databases">
        <title>The genomes of Aspergillus section Nigri reveals drivers in fungal speciation.</title>
        <authorList>
            <consortium name="DOE Joint Genome Institute"/>
            <person name="Vesth T.C."/>
            <person name="Nybo J."/>
            <person name="Theobald S."/>
            <person name="Brandl J."/>
            <person name="Frisvad J.C."/>
            <person name="Nielsen K.F."/>
            <person name="Lyhne E.K."/>
            <person name="Kogle M.E."/>
            <person name="Kuo A."/>
            <person name="Riley R."/>
            <person name="Clum A."/>
            <person name="Nolan M."/>
            <person name="Lipzen A."/>
            <person name="Salamov A."/>
            <person name="Henrissat B."/>
            <person name="Wiebenga A."/>
            <person name="De Vries R.P."/>
            <person name="Grigoriev I.V."/>
            <person name="Mortensen U.H."/>
            <person name="Andersen M.R."/>
            <person name="Baker S.E."/>
        </authorList>
    </citation>
    <scope>NUCLEOTIDE SEQUENCE [LARGE SCALE GENOMIC DNA]</scope>
    <source>
        <strain evidence="1">CBS 113365</strain>
    </source>
</reference>
<dbReference type="Proteomes" id="UP000248405">
    <property type="component" value="Unassembled WGS sequence"/>
</dbReference>
<dbReference type="EMBL" id="KZ821638">
    <property type="protein sequence ID" value="PYH65444.1"/>
    <property type="molecule type" value="Genomic_DNA"/>
</dbReference>
<gene>
    <name evidence="1" type="ORF">BO88DRAFT_471319</name>
</gene>
<dbReference type="OrthoDB" id="4479825at2759"/>
<dbReference type="RefSeq" id="XP_025559238.1">
    <property type="nucleotide sequence ID" value="XM_025711698.1"/>
</dbReference>
<evidence type="ECO:0000313" key="1">
    <source>
        <dbReference type="EMBL" id="PYH65444.1"/>
    </source>
</evidence>
<name>A0A319B0T6_ASPVC</name>
<dbReference type="AlphaFoldDB" id="A0A319B0T6"/>
<proteinExistence type="predicted"/>
<protein>
    <submittedName>
        <fullName evidence="1">Uncharacterized protein</fullName>
    </submittedName>
</protein>
<accession>A0A319B0T6</accession>
<keyword evidence="2" id="KW-1185">Reference proteome</keyword>
<organism evidence="1 2">
    <name type="scientific">Aspergillus vadensis (strain CBS 113365 / IMI 142717 / IBT 24658)</name>
    <dbReference type="NCBI Taxonomy" id="1448311"/>
    <lineage>
        <taxon>Eukaryota</taxon>
        <taxon>Fungi</taxon>
        <taxon>Dikarya</taxon>
        <taxon>Ascomycota</taxon>
        <taxon>Pezizomycotina</taxon>
        <taxon>Eurotiomycetes</taxon>
        <taxon>Eurotiomycetidae</taxon>
        <taxon>Eurotiales</taxon>
        <taxon>Aspergillaceae</taxon>
        <taxon>Aspergillus</taxon>
        <taxon>Aspergillus subgen. Circumdati</taxon>
    </lineage>
</organism>
<sequence>MPTQKCSKRRHTKDDSSHCSLETSALLYKTPIWRPFRGIGLPAYVVCSCGGELWGREDVPELNQAAVLGHTLLHYGAEGGCAACIKTGVIFMFRAWLLSSSEDRELIALSLVAACECVSRQYLLSTSENVITQDLALECPGPCRQRALKWCHGVRPSKALDMLAGVEEDLNGSFRKGLTSYVKGIATFYACSVMTGPGQATDRPVRQTKLPSLEAYLRERLADGFWYAMKAAVSSPDADRLYLTRYSTGIHEYAIDSACAFDTLGHARALKEDALYGACNYDRQPLDQLPDSRPDSYDDIIYAAGYLSLASYVWGANPHLDLLRGQVNQDPATPLPEHWYARVWHDALFGQSAPEELYKWTARTKDNGSFTGDRDFTECQSDCSCLERYHKYGLGATLFWARETWCGVSCPSAPFDVWMFGSFVDGVRAVLRCGEGKHSPAPVRNASAALPVRKACIGGSAQVRCQIIHLLVWCAVDQRSKTPRTLAKKPRGRRRFWGFVCKPIGIVKRIVAALDFTKKSVLVF</sequence>